<keyword evidence="2 4" id="KW-0378">Hydrolase</keyword>
<gene>
    <name evidence="4" type="ORF">OL234_04900</name>
</gene>
<protein>
    <submittedName>
        <fullName evidence="4">Glycoside hydrolase family 73 protein</fullName>
    </submittedName>
</protein>
<dbReference type="PANTHER" id="PTHR33308">
    <property type="entry name" value="PEPTIDOGLYCAN HYDROLASE FLGJ"/>
    <property type="match status" value="1"/>
</dbReference>
<dbReference type="PANTHER" id="PTHR33308:SF9">
    <property type="entry name" value="PEPTIDOGLYCAN HYDROLASE FLGJ"/>
    <property type="match status" value="1"/>
</dbReference>
<feature type="domain" description="Mannosyl-glycoprotein endo-beta-N-acetylglucosamidase-like" evidence="3">
    <location>
        <begin position="36"/>
        <end position="188"/>
    </location>
</feature>
<dbReference type="Gene3D" id="1.10.530.10">
    <property type="match status" value="1"/>
</dbReference>
<dbReference type="RefSeq" id="WP_275470037.1">
    <property type="nucleotide sequence ID" value="NZ_CP110232.1"/>
</dbReference>
<evidence type="ECO:0000313" key="4">
    <source>
        <dbReference type="EMBL" id="WEG74238.1"/>
    </source>
</evidence>
<dbReference type="Pfam" id="PF01832">
    <property type="entry name" value="Glucosaminidase"/>
    <property type="match status" value="1"/>
</dbReference>
<dbReference type="GO" id="GO:0004040">
    <property type="term" value="F:amidase activity"/>
    <property type="evidence" value="ECO:0007669"/>
    <property type="project" value="InterPro"/>
</dbReference>
<dbReference type="EMBL" id="CP110232">
    <property type="protein sequence ID" value="WEG74238.1"/>
    <property type="molecule type" value="Genomic_DNA"/>
</dbReference>
<dbReference type="PRINTS" id="PR01002">
    <property type="entry name" value="FLGFLGJ"/>
</dbReference>
<dbReference type="SMART" id="SM00047">
    <property type="entry name" value="LYZ2"/>
    <property type="match status" value="1"/>
</dbReference>
<dbReference type="Gene3D" id="4.10.80.30">
    <property type="entry name" value="DNA polymerase, domain 6"/>
    <property type="match status" value="1"/>
</dbReference>
<evidence type="ECO:0000313" key="5">
    <source>
        <dbReference type="Proteomes" id="UP001179647"/>
    </source>
</evidence>
<comment type="similarity">
    <text evidence="1">Belongs to the glycosyl hydrolase 73 family.</text>
</comment>
<reference evidence="4" key="1">
    <citation type="submission" date="2022-10" db="EMBL/GenBank/DDBJ databases">
        <title>Vagococcus sp. isolated from poultry meat.</title>
        <authorList>
            <person name="Johansson P."/>
            <person name="Bjorkroth J."/>
        </authorList>
    </citation>
    <scope>NUCLEOTIDE SEQUENCE</scope>
    <source>
        <strain evidence="4">STAA11</strain>
    </source>
</reference>
<dbReference type="AlphaFoldDB" id="A0AAF0CWD7"/>
<dbReference type="InterPro" id="IPR002901">
    <property type="entry name" value="MGlyc_endo_b_GlcNAc-like_dom"/>
</dbReference>
<dbReference type="KEGG" id="vie:OL234_04900"/>
<dbReference type="Proteomes" id="UP001179647">
    <property type="component" value="Chromosome"/>
</dbReference>
<evidence type="ECO:0000259" key="3">
    <source>
        <dbReference type="SMART" id="SM00047"/>
    </source>
</evidence>
<dbReference type="InterPro" id="IPR051056">
    <property type="entry name" value="Glycosyl_Hydrolase_73"/>
</dbReference>
<organism evidence="4 5">
    <name type="scientific">Vagococcus intermedius</name>
    <dbReference type="NCBI Taxonomy" id="2991418"/>
    <lineage>
        <taxon>Bacteria</taxon>
        <taxon>Bacillati</taxon>
        <taxon>Bacillota</taxon>
        <taxon>Bacilli</taxon>
        <taxon>Lactobacillales</taxon>
        <taxon>Enterococcaceae</taxon>
        <taxon>Vagococcus</taxon>
    </lineage>
</organism>
<evidence type="ECO:0000256" key="2">
    <source>
        <dbReference type="ARBA" id="ARBA00022801"/>
    </source>
</evidence>
<proteinExistence type="inferred from homology"/>
<sequence>MNKLIKVFLLVSMIGSLGFLMISGITTAISHLTTFQIAKTEPYKTEFIDEISVPAKKYGMEFQMFPSIIIAQAILESDWGRSQLSRESNNLFGIKASEDDQHVVLPTQEFQDGKMQTEEAAFKIYDSLDDSILDHSYFLTGQTYQAAIAAKDYQAAAKAIQNGGYATDPDYSDKLISIIKEYKLDVYDTTHSP</sequence>
<accession>A0AAF0CWD7</accession>
<evidence type="ECO:0000256" key="1">
    <source>
        <dbReference type="ARBA" id="ARBA00010266"/>
    </source>
</evidence>
<name>A0AAF0CWD7_9ENTE</name>
<keyword evidence="5" id="KW-1185">Reference proteome</keyword>